<dbReference type="Proteomes" id="UP001044222">
    <property type="component" value="Unassembled WGS sequence"/>
</dbReference>
<dbReference type="SMART" id="SM00093">
    <property type="entry name" value="SERPIN"/>
    <property type="match status" value="1"/>
</dbReference>
<evidence type="ECO:0000256" key="7">
    <source>
        <dbReference type="ARBA" id="ARBA00073281"/>
    </source>
</evidence>
<dbReference type="InterPro" id="IPR023795">
    <property type="entry name" value="Serpin_CS"/>
</dbReference>
<keyword evidence="4" id="KW-0646">Protease inhibitor</keyword>
<comment type="caution">
    <text evidence="10">The sequence shown here is derived from an EMBL/GenBank/DDBJ whole genome shotgun (WGS) entry which is preliminary data.</text>
</comment>
<dbReference type="PANTHER" id="PTHR11461:SF180">
    <property type="entry name" value="LEUKOCYTE ELASTASE INHIBITOR"/>
    <property type="match status" value="1"/>
</dbReference>
<dbReference type="Gene3D" id="2.30.39.10">
    <property type="entry name" value="Alpha-1-antitrypsin, domain 1"/>
    <property type="match status" value="1"/>
</dbReference>
<reference evidence="10" key="1">
    <citation type="submission" date="2021-01" db="EMBL/GenBank/DDBJ databases">
        <title>A chromosome-scale assembly of European eel, Anguilla anguilla.</title>
        <authorList>
            <person name="Henkel C."/>
            <person name="Jong-Raadsen S.A."/>
            <person name="Dufour S."/>
            <person name="Weltzien F.-A."/>
            <person name="Palstra A.P."/>
            <person name="Pelster B."/>
            <person name="Spaink H.P."/>
            <person name="Van Den Thillart G.E."/>
            <person name="Jansen H."/>
            <person name="Zahm M."/>
            <person name="Klopp C."/>
            <person name="Cedric C."/>
            <person name="Louis A."/>
            <person name="Berthelot C."/>
            <person name="Parey E."/>
            <person name="Roest Crollius H."/>
            <person name="Montfort J."/>
            <person name="Robinson-Rechavi M."/>
            <person name="Bucao C."/>
            <person name="Bouchez O."/>
            <person name="Gislard M."/>
            <person name="Lluch J."/>
            <person name="Milhes M."/>
            <person name="Lampietro C."/>
            <person name="Lopez Roques C."/>
            <person name="Donnadieu C."/>
            <person name="Braasch I."/>
            <person name="Desvignes T."/>
            <person name="Postlethwait J."/>
            <person name="Bobe J."/>
            <person name="Guiguen Y."/>
            <person name="Dirks R."/>
        </authorList>
    </citation>
    <scope>NUCLEOTIDE SEQUENCE</scope>
    <source>
        <strain evidence="10">Tag_6206</strain>
        <tissue evidence="10">Liver</tissue>
    </source>
</reference>
<evidence type="ECO:0000313" key="11">
    <source>
        <dbReference type="Proteomes" id="UP001044222"/>
    </source>
</evidence>
<evidence type="ECO:0000256" key="3">
    <source>
        <dbReference type="ARBA" id="ARBA00022490"/>
    </source>
</evidence>
<dbReference type="Gene3D" id="3.30.497.10">
    <property type="entry name" value="Antithrombin, subunit I, domain 2"/>
    <property type="match status" value="1"/>
</dbReference>
<organism evidence="10 11">
    <name type="scientific">Anguilla anguilla</name>
    <name type="common">European freshwater eel</name>
    <name type="synonym">Muraena anguilla</name>
    <dbReference type="NCBI Taxonomy" id="7936"/>
    <lineage>
        <taxon>Eukaryota</taxon>
        <taxon>Metazoa</taxon>
        <taxon>Chordata</taxon>
        <taxon>Craniata</taxon>
        <taxon>Vertebrata</taxon>
        <taxon>Euteleostomi</taxon>
        <taxon>Actinopterygii</taxon>
        <taxon>Neopterygii</taxon>
        <taxon>Teleostei</taxon>
        <taxon>Anguilliformes</taxon>
        <taxon>Anguillidae</taxon>
        <taxon>Anguilla</taxon>
    </lineage>
</organism>
<keyword evidence="5" id="KW-0722">Serine protease inhibitor</keyword>
<dbReference type="AlphaFoldDB" id="A0A9D3S095"/>
<accession>A0A9D3S095</accession>
<keyword evidence="3" id="KW-0963">Cytoplasm</keyword>
<evidence type="ECO:0000256" key="2">
    <source>
        <dbReference type="ARBA" id="ARBA00006426"/>
    </source>
</evidence>
<evidence type="ECO:0000256" key="5">
    <source>
        <dbReference type="ARBA" id="ARBA00022900"/>
    </source>
</evidence>
<feature type="domain" description="Serpin" evidence="9">
    <location>
        <begin position="13"/>
        <end position="377"/>
    </location>
</feature>
<dbReference type="PROSITE" id="PS00284">
    <property type="entry name" value="SERPIN"/>
    <property type="match status" value="1"/>
</dbReference>
<dbReference type="SUPFAM" id="SSF56574">
    <property type="entry name" value="Serpins"/>
    <property type="match status" value="1"/>
</dbReference>
<dbReference type="InterPro" id="IPR042178">
    <property type="entry name" value="Serpin_sf_1"/>
</dbReference>
<dbReference type="GO" id="GO:0005615">
    <property type="term" value="C:extracellular space"/>
    <property type="evidence" value="ECO:0007669"/>
    <property type="project" value="InterPro"/>
</dbReference>
<name>A0A9D3S095_ANGAN</name>
<dbReference type="InterPro" id="IPR000215">
    <property type="entry name" value="Serpin_fam"/>
</dbReference>
<dbReference type="FunFam" id="2.30.39.10:FF:000014">
    <property type="entry name" value="Serpin family B member 9"/>
    <property type="match status" value="1"/>
</dbReference>
<evidence type="ECO:0000256" key="4">
    <source>
        <dbReference type="ARBA" id="ARBA00022690"/>
    </source>
</evidence>
<dbReference type="EMBL" id="JAFIRN010000004">
    <property type="protein sequence ID" value="KAG5849840.1"/>
    <property type="molecule type" value="Genomic_DNA"/>
</dbReference>
<evidence type="ECO:0000256" key="8">
    <source>
        <dbReference type="ARBA" id="ARBA00079383"/>
    </source>
</evidence>
<dbReference type="InterPro" id="IPR042185">
    <property type="entry name" value="Serpin_sf_2"/>
</dbReference>
<gene>
    <name evidence="10" type="ORF">ANANG_G00075970</name>
</gene>
<dbReference type="InterPro" id="IPR023796">
    <property type="entry name" value="Serpin_dom"/>
</dbReference>
<dbReference type="FunFam" id="3.30.497.10:FF:000001">
    <property type="entry name" value="Serine protease inhibitor"/>
    <property type="match status" value="1"/>
</dbReference>
<dbReference type="PANTHER" id="PTHR11461">
    <property type="entry name" value="SERINE PROTEASE INHIBITOR, SERPIN"/>
    <property type="match status" value="1"/>
</dbReference>
<evidence type="ECO:0000256" key="1">
    <source>
        <dbReference type="ARBA" id="ARBA00004496"/>
    </source>
</evidence>
<dbReference type="Pfam" id="PF00079">
    <property type="entry name" value="Serpin"/>
    <property type="match status" value="1"/>
</dbReference>
<sequence length="377" mass="42314">MDSLGSANTTFALDLFRTLSDAGACGNVFFSPLSISSALAMVYLGAKGNTADQMAKVLCFNKAQNVHSDFQALSADINKPAASYLLKLANRLYGEKTFNFLPAFLESTQKFYSADLVPLDFIGASEESRKQINQWVEEQTESKIKDLLKPGTVTTMTRLALVNAIYFKGSWMHKFDEKQTQEMPFKINQNESKPVQMMFQMKKFPFNYVPEHKLQVLELPYQGQELSMFILLPEESPDGSALKKLEKELTLEKIDSWTSRSNMSTNAEVRVHLPRFKLEEDYELNTPLGRLGMSVFDVGRADLTGMNGQGGLYLSAVVHKAFVEVNEEGTEAAAATAGMISFCMLMEENFTADHPFLFFIRHNQSRSILFLGRFSSP</sequence>
<evidence type="ECO:0000256" key="6">
    <source>
        <dbReference type="ARBA" id="ARBA00022990"/>
    </source>
</evidence>
<protein>
    <recommendedName>
        <fullName evidence="7">Leukocyte elastase inhibitor</fullName>
    </recommendedName>
    <alternativeName>
        <fullName evidence="8">Serpin B1</fullName>
    </alternativeName>
</protein>
<dbReference type="GO" id="GO:0004867">
    <property type="term" value="F:serine-type endopeptidase inhibitor activity"/>
    <property type="evidence" value="ECO:0007669"/>
    <property type="project" value="UniProtKB-KW"/>
</dbReference>
<evidence type="ECO:0000259" key="9">
    <source>
        <dbReference type="SMART" id="SM00093"/>
    </source>
</evidence>
<comment type="subcellular location">
    <subcellularLocation>
        <location evidence="1">Cytoplasm</location>
    </subcellularLocation>
</comment>
<dbReference type="GO" id="GO:0005737">
    <property type="term" value="C:cytoplasm"/>
    <property type="evidence" value="ECO:0007669"/>
    <property type="project" value="UniProtKB-SubCell"/>
</dbReference>
<dbReference type="InterPro" id="IPR036186">
    <property type="entry name" value="Serpin_sf"/>
</dbReference>
<keyword evidence="11" id="KW-1185">Reference proteome</keyword>
<evidence type="ECO:0000313" key="10">
    <source>
        <dbReference type="EMBL" id="KAG5849840.1"/>
    </source>
</evidence>
<comment type="similarity">
    <text evidence="2">Belongs to the serpin family. Ov-serpin subfamily.</text>
</comment>
<proteinExistence type="inferred from homology"/>
<keyword evidence="6" id="KW-0007">Acetylation</keyword>